<feature type="transmembrane region" description="Helical" evidence="1">
    <location>
        <begin position="44"/>
        <end position="62"/>
    </location>
</feature>
<dbReference type="RefSeq" id="XP_017780495.1">
    <property type="nucleotide sequence ID" value="XM_017925006.1"/>
</dbReference>
<dbReference type="Proteomes" id="UP000695000">
    <property type="component" value="Unplaced"/>
</dbReference>
<keyword evidence="4" id="KW-1185">Reference proteome</keyword>
<evidence type="ECO:0000313" key="4">
    <source>
        <dbReference type="Proteomes" id="UP000695000"/>
    </source>
</evidence>
<dbReference type="PANTHER" id="PTHR12277">
    <property type="entry name" value="ALPHA/BETA HYDROLASE DOMAIN-CONTAINING PROTEIN"/>
    <property type="match status" value="1"/>
</dbReference>
<name>A0ABM1N0Z5_NICVS</name>
<dbReference type="PANTHER" id="PTHR12277:SF72">
    <property type="entry name" value="BAT5L PROTEIN"/>
    <property type="match status" value="1"/>
</dbReference>
<accession>A0ABM1N0Z5</accession>
<dbReference type="SUPFAM" id="SSF53474">
    <property type="entry name" value="alpha/beta-Hydrolases"/>
    <property type="match status" value="1"/>
</dbReference>
<dbReference type="InterPro" id="IPR029058">
    <property type="entry name" value="AB_hydrolase_fold"/>
</dbReference>
<dbReference type="Pfam" id="PF00561">
    <property type="entry name" value="Abhydrolase_1"/>
    <property type="match status" value="1"/>
</dbReference>
<sequence>MIKYVWKCIFTPRLIKLYGFGPVEKLYEPTALENLGDTVIQSLYLIWKLGVYTTPLLVIFLTRRGYFEPEGFVTLTKFITLLGGVIVSSYLIRGIGRASNPVYTKFIAALDNAQTGLTSATKRDLSLYDFDFFAWPVEFRWSDVAKLEKTASRSFIDKPESLRNIMQLGATLPCQIISYLAIHSFGIKLLYPGTLTLLQNMISHNLLQGRSKLIEVNGGVRYKLEAKDGNEIDTMFVDKRASSGNGTTLVICSEGNAGFYEIGIMGTPIAAGYSVLGWNHPGFGGSTGTPYPSQELNAMDAVMLFAIHRLGFQVENIVLYGWSIGGYSTSWAAMNYPEVKAMILDASFDDIMPLALNYMPSWSESIIRLAVRQYVNLNNIKQMSKYSGPVLLIRRSQDEVICTETGNQSSNRGNFLLLKLLKFRYPLVMGEKQQTILLDYLGLSLATAQDDFLKKYDADETCNRLLESHLRTNNDFSELGAGLNDDEKTKLTLYLATKYMKDYKSTHCTPLPMDMFQMPWEPIEETKRSVTLNSMESKG</sequence>
<dbReference type="InterPro" id="IPR054518">
    <property type="entry name" value="ABHD16_N"/>
</dbReference>
<keyword evidence="1" id="KW-1133">Transmembrane helix</keyword>
<evidence type="ECO:0000259" key="3">
    <source>
        <dbReference type="Pfam" id="PF22990"/>
    </source>
</evidence>
<reference evidence="5" key="1">
    <citation type="submission" date="2025-08" db="UniProtKB">
        <authorList>
            <consortium name="RefSeq"/>
        </authorList>
    </citation>
    <scope>IDENTIFICATION</scope>
    <source>
        <tissue evidence="5">Whole Larva</tissue>
    </source>
</reference>
<dbReference type="Gene3D" id="3.40.50.1820">
    <property type="entry name" value="alpha/beta hydrolase"/>
    <property type="match status" value="1"/>
</dbReference>
<organism evidence="4 5">
    <name type="scientific">Nicrophorus vespilloides</name>
    <name type="common">Boreal carrion beetle</name>
    <dbReference type="NCBI Taxonomy" id="110193"/>
    <lineage>
        <taxon>Eukaryota</taxon>
        <taxon>Metazoa</taxon>
        <taxon>Ecdysozoa</taxon>
        <taxon>Arthropoda</taxon>
        <taxon>Hexapoda</taxon>
        <taxon>Insecta</taxon>
        <taxon>Pterygota</taxon>
        <taxon>Neoptera</taxon>
        <taxon>Endopterygota</taxon>
        <taxon>Coleoptera</taxon>
        <taxon>Polyphaga</taxon>
        <taxon>Staphyliniformia</taxon>
        <taxon>Silphidae</taxon>
        <taxon>Nicrophorinae</taxon>
        <taxon>Nicrophorus</taxon>
    </lineage>
</organism>
<feature type="transmembrane region" description="Helical" evidence="1">
    <location>
        <begin position="74"/>
        <end position="92"/>
    </location>
</feature>
<evidence type="ECO:0000259" key="2">
    <source>
        <dbReference type="Pfam" id="PF00561"/>
    </source>
</evidence>
<proteinExistence type="predicted"/>
<protein>
    <submittedName>
        <fullName evidence="5">Protein ABHD16A</fullName>
    </submittedName>
</protein>
<keyword evidence="1" id="KW-0812">Transmembrane</keyword>
<gene>
    <name evidence="5" type="primary">LOC108565501</name>
</gene>
<dbReference type="InterPro" id="IPR000073">
    <property type="entry name" value="AB_hydrolase_1"/>
</dbReference>
<feature type="domain" description="AB hydrolase-1" evidence="2">
    <location>
        <begin position="255"/>
        <end position="368"/>
    </location>
</feature>
<dbReference type="GeneID" id="108565501"/>
<feature type="domain" description="Phosphatidylserine Lipase ABHD16 N-terminal" evidence="3">
    <location>
        <begin position="4"/>
        <end position="131"/>
    </location>
</feature>
<evidence type="ECO:0000256" key="1">
    <source>
        <dbReference type="SAM" id="Phobius"/>
    </source>
</evidence>
<evidence type="ECO:0000313" key="5">
    <source>
        <dbReference type="RefSeq" id="XP_017780495.1"/>
    </source>
</evidence>
<keyword evidence="1" id="KW-0472">Membrane</keyword>
<dbReference type="Pfam" id="PF22990">
    <property type="entry name" value="ABHD16_N"/>
    <property type="match status" value="1"/>
</dbReference>